<reference evidence="1" key="1">
    <citation type="submission" date="2021-05" db="EMBL/GenBank/DDBJ databases">
        <authorList>
            <person name="Kaiqin L."/>
            <person name="Jian G."/>
        </authorList>
    </citation>
    <scope>NUCLEOTIDE SEQUENCE</scope>
    <source>
        <strain evidence="1">HDS5</strain>
    </source>
</reference>
<accession>A0A975L7K7</accession>
<organism evidence="1 2">
    <name type="scientific">Nocardiopsis eucommiae</name>
    <dbReference type="NCBI Taxonomy" id="2831970"/>
    <lineage>
        <taxon>Bacteria</taxon>
        <taxon>Bacillati</taxon>
        <taxon>Actinomycetota</taxon>
        <taxon>Actinomycetes</taxon>
        <taxon>Streptosporangiales</taxon>
        <taxon>Nocardiopsidaceae</taxon>
        <taxon>Nocardiopsis</taxon>
    </lineage>
</organism>
<protein>
    <submittedName>
        <fullName evidence="1">Uncharacterized protein</fullName>
    </submittedName>
</protein>
<gene>
    <name evidence="1" type="ORF">KGD82_16615</name>
</gene>
<proteinExistence type="predicted"/>
<keyword evidence="2" id="KW-1185">Reference proteome</keyword>
<evidence type="ECO:0000313" key="2">
    <source>
        <dbReference type="Proteomes" id="UP000682416"/>
    </source>
</evidence>
<dbReference type="EMBL" id="CP074402">
    <property type="protein sequence ID" value="QVJ00383.1"/>
    <property type="molecule type" value="Genomic_DNA"/>
</dbReference>
<sequence length="194" mass="21356">MPEIAERMRALVADQTGNADLAALVHKAIAQAYRIGANRGLEEAANVVGDLDPEEWGFGFKQSFVSGLIRDRKVPVDPPPPDGVRVQSTTYRVSAVPGTHPDASHFTVAVEYRGHDLWAVTRHAECLSRAGEWVYEILPSERTDEWVADHRFAYTEAMRRAREIAPTLTVMGRSVTEVLQDLRSQGSGSDACSP</sequence>
<name>A0A975L7K7_9ACTN</name>
<dbReference type="Proteomes" id="UP000682416">
    <property type="component" value="Chromosome"/>
</dbReference>
<dbReference type="KEGG" id="nec:KGD82_16615"/>
<evidence type="ECO:0000313" key="1">
    <source>
        <dbReference type="EMBL" id="QVJ00383.1"/>
    </source>
</evidence>
<dbReference type="AlphaFoldDB" id="A0A975L7K7"/>